<dbReference type="Proteomes" id="UP000799429">
    <property type="component" value="Unassembled WGS sequence"/>
</dbReference>
<dbReference type="OrthoDB" id="343070at2759"/>
<keyword evidence="1" id="KW-0175">Coiled coil</keyword>
<evidence type="ECO:0000313" key="3">
    <source>
        <dbReference type="Proteomes" id="UP000799429"/>
    </source>
</evidence>
<evidence type="ECO:0000256" key="1">
    <source>
        <dbReference type="SAM" id="Coils"/>
    </source>
</evidence>
<keyword evidence="3" id="KW-1185">Reference proteome</keyword>
<feature type="coiled-coil region" evidence="1">
    <location>
        <begin position="34"/>
        <end position="97"/>
    </location>
</feature>
<gene>
    <name evidence="2" type="ORF">M501DRAFT_948134</name>
</gene>
<protein>
    <submittedName>
        <fullName evidence="2">Uncharacterized protein</fullName>
    </submittedName>
</protein>
<evidence type="ECO:0000313" key="2">
    <source>
        <dbReference type="EMBL" id="KAF2841974.1"/>
    </source>
</evidence>
<sequence length="140" mass="15922">MASAVDTVYISTSYDVPESTIQTLLDTDAVTELVKSLLVQLENKARDYDELKSEKLRSDVELENAVRTGDARARMLRSSVEKSMKEVEILKKKLDEEGATKQPSRSLSCQLSHMYAFRKYTCCVRDRIARAQVIYIPLNI</sequence>
<dbReference type="EMBL" id="MU006090">
    <property type="protein sequence ID" value="KAF2841974.1"/>
    <property type="molecule type" value="Genomic_DNA"/>
</dbReference>
<dbReference type="AlphaFoldDB" id="A0A9P4SGI6"/>
<accession>A0A9P4SGI6</accession>
<organism evidence="2 3">
    <name type="scientific">Patellaria atrata CBS 101060</name>
    <dbReference type="NCBI Taxonomy" id="1346257"/>
    <lineage>
        <taxon>Eukaryota</taxon>
        <taxon>Fungi</taxon>
        <taxon>Dikarya</taxon>
        <taxon>Ascomycota</taxon>
        <taxon>Pezizomycotina</taxon>
        <taxon>Dothideomycetes</taxon>
        <taxon>Dothideomycetes incertae sedis</taxon>
        <taxon>Patellariales</taxon>
        <taxon>Patellariaceae</taxon>
        <taxon>Patellaria</taxon>
    </lineage>
</organism>
<proteinExistence type="predicted"/>
<comment type="caution">
    <text evidence="2">The sequence shown here is derived from an EMBL/GenBank/DDBJ whole genome shotgun (WGS) entry which is preliminary data.</text>
</comment>
<name>A0A9P4SGI6_9PEZI</name>
<reference evidence="2" key="1">
    <citation type="journal article" date="2020" name="Stud. Mycol.">
        <title>101 Dothideomycetes genomes: a test case for predicting lifestyles and emergence of pathogens.</title>
        <authorList>
            <person name="Haridas S."/>
            <person name="Albert R."/>
            <person name="Binder M."/>
            <person name="Bloem J."/>
            <person name="Labutti K."/>
            <person name="Salamov A."/>
            <person name="Andreopoulos B."/>
            <person name="Baker S."/>
            <person name="Barry K."/>
            <person name="Bills G."/>
            <person name="Bluhm B."/>
            <person name="Cannon C."/>
            <person name="Castanera R."/>
            <person name="Culley D."/>
            <person name="Daum C."/>
            <person name="Ezra D."/>
            <person name="Gonzalez J."/>
            <person name="Henrissat B."/>
            <person name="Kuo A."/>
            <person name="Liang C."/>
            <person name="Lipzen A."/>
            <person name="Lutzoni F."/>
            <person name="Magnuson J."/>
            <person name="Mondo S."/>
            <person name="Nolan M."/>
            <person name="Ohm R."/>
            <person name="Pangilinan J."/>
            <person name="Park H.-J."/>
            <person name="Ramirez L."/>
            <person name="Alfaro M."/>
            <person name="Sun H."/>
            <person name="Tritt A."/>
            <person name="Yoshinaga Y."/>
            <person name="Zwiers L.-H."/>
            <person name="Turgeon B."/>
            <person name="Goodwin S."/>
            <person name="Spatafora J."/>
            <person name="Crous P."/>
            <person name="Grigoriev I."/>
        </authorList>
    </citation>
    <scope>NUCLEOTIDE SEQUENCE</scope>
    <source>
        <strain evidence="2">CBS 101060</strain>
    </source>
</reference>